<evidence type="ECO:0000256" key="5">
    <source>
        <dbReference type="SAM" id="Phobius"/>
    </source>
</evidence>
<dbReference type="Pfam" id="PF07690">
    <property type="entry name" value="MFS_1"/>
    <property type="match status" value="1"/>
</dbReference>
<sequence length="529" mass="58106">MSDKEVPDGKVQERENIVYDVDEIEPHNGEVLLTVDSEGKGSSDLKLAKDGRTILIPQPTDDPEDPLNWSSFKKHMALILVAFGSFAGDFGAGAGVPLIFLQGAQWGLPPAEVNRPNSLAAVMCGVSGILWMPLLNSWGRIPVLFWSSFLGFFFTLGAVLAPNFAVHYGMRTLQAVTQSTGQTIGLAFVEDCFFYHEHARKIGIWYAIYICSPFLSPLLANFIIGKTANWHIIFWVTLAWSGFLISLILLFGDETYYNRTVPRERQPPRGKGHINRLLRVTGIWQIQHHSGYFATVLSSYVRLVTVFLKPVIALTMLFYAAVFMWMIGLFLSSAVLLATPKAAGGYGLSSISVGCVFFAPIVGVLLGELFGHFFNDFIVKFYARRHGGHFVPEVRLWTTYIGLAVIVPGLVIVGETFQHQLSVAALVFGWGMDVFGVLVTSVATIAFALDCYPSASGEVSALINMARVGAGFSVPYFIEEWTAKQGYATAFGLQAVVVVVAYAIVICIQLFGARLRAWAGPVRHLQISK</sequence>
<dbReference type="PANTHER" id="PTHR23502:SF22">
    <property type="entry name" value="MAJOR FACILITATOR SUPERFAMILY (MFS) PROFILE DOMAIN-CONTAINING PROTEIN"/>
    <property type="match status" value="1"/>
</dbReference>
<dbReference type="InterPro" id="IPR036259">
    <property type="entry name" value="MFS_trans_sf"/>
</dbReference>
<evidence type="ECO:0000256" key="4">
    <source>
        <dbReference type="ARBA" id="ARBA00023136"/>
    </source>
</evidence>
<evidence type="ECO:0000313" key="7">
    <source>
        <dbReference type="Proteomes" id="UP000078343"/>
    </source>
</evidence>
<keyword evidence="7" id="KW-1185">Reference proteome</keyword>
<organism evidence="6 7">
    <name type="scientific">Fonsecaea erecta</name>
    <dbReference type="NCBI Taxonomy" id="1367422"/>
    <lineage>
        <taxon>Eukaryota</taxon>
        <taxon>Fungi</taxon>
        <taxon>Dikarya</taxon>
        <taxon>Ascomycota</taxon>
        <taxon>Pezizomycotina</taxon>
        <taxon>Eurotiomycetes</taxon>
        <taxon>Chaetothyriomycetidae</taxon>
        <taxon>Chaetothyriales</taxon>
        <taxon>Herpotrichiellaceae</taxon>
        <taxon>Fonsecaea</taxon>
    </lineage>
</organism>
<evidence type="ECO:0008006" key="8">
    <source>
        <dbReference type="Google" id="ProtNLM"/>
    </source>
</evidence>
<comment type="caution">
    <text evidence="6">The sequence shown here is derived from an EMBL/GenBank/DDBJ whole genome shotgun (WGS) entry which is preliminary data.</text>
</comment>
<comment type="subcellular location">
    <subcellularLocation>
        <location evidence="1">Membrane</location>
        <topology evidence="1">Multi-pass membrane protein</topology>
    </subcellularLocation>
</comment>
<evidence type="ECO:0000256" key="2">
    <source>
        <dbReference type="ARBA" id="ARBA00022692"/>
    </source>
</evidence>
<name>A0A178Z4G8_9EURO</name>
<protein>
    <recommendedName>
        <fullName evidence="8">Major facilitator superfamily (MFS) profile domain-containing protein</fullName>
    </recommendedName>
</protein>
<feature type="transmembrane region" description="Helical" evidence="5">
    <location>
        <begin position="425"/>
        <end position="449"/>
    </location>
</feature>
<dbReference type="GO" id="GO:0022857">
    <property type="term" value="F:transmembrane transporter activity"/>
    <property type="evidence" value="ECO:0007669"/>
    <property type="project" value="InterPro"/>
</dbReference>
<dbReference type="OrthoDB" id="2533084at2759"/>
<feature type="transmembrane region" description="Helical" evidence="5">
    <location>
        <begin position="232"/>
        <end position="252"/>
    </location>
</feature>
<feature type="transmembrane region" description="Helical" evidence="5">
    <location>
        <begin position="490"/>
        <end position="511"/>
    </location>
</feature>
<proteinExistence type="predicted"/>
<keyword evidence="2 5" id="KW-0812">Transmembrane</keyword>
<feature type="transmembrane region" description="Helical" evidence="5">
    <location>
        <begin position="394"/>
        <end position="413"/>
    </location>
</feature>
<evidence type="ECO:0000256" key="3">
    <source>
        <dbReference type="ARBA" id="ARBA00022989"/>
    </source>
</evidence>
<feature type="transmembrane region" description="Helical" evidence="5">
    <location>
        <begin position="143"/>
        <end position="165"/>
    </location>
</feature>
<evidence type="ECO:0000313" key="6">
    <source>
        <dbReference type="EMBL" id="OAP54386.1"/>
    </source>
</evidence>
<dbReference type="EMBL" id="LVYI01000014">
    <property type="protein sequence ID" value="OAP54386.1"/>
    <property type="molecule type" value="Genomic_DNA"/>
</dbReference>
<feature type="transmembrane region" description="Helical" evidence="5">
    <location>
        <begin position="204"/>
        <end position="225"/>
    </location>
</feature>
<reference evidence="6 7" key="1">
    <citation type="submission" date="2016-04" db="EMBL/GenBank/DDBJ databases">
        <title>Draft genome of Fonsecaea erecta CBS 125763.</title>
        <authorList>
            <person name="Weiss V.A."/>
            <person name="Vicente V.A."/>
            <person name="Raittz R.T."/>
            <person name="Moreno L.F."/>
            <person name="De Souza E.M."/>
            <person name="Pedrosa F.O."/>
            <person name="Steffens M.B."/>
            <person name="Faoro H."/>
            <person name="Tadra-Sfeir M.Z."/>
            <person name="Najafzadeh M.J."/>
            <person name="Felipe M.S."/>
            <person name="Teixeira M."/>
            <person name="Sun J."/>
            <person name="Xi L."/>
            <person name="Gomes R."/>
            <person name="De Azevedo C.M."/>
            <person name="Salgado C.G."/>
            <person name="Da Silva M.B."/>
            <person name="Nascimento M.F."/>
            <person name="Queiroz-Telles F."/>
            <person name="Attili D.S."/>
            <person name="Gorbushina A."/>
        </authorList>
    </citation>
    <scope>NUCLEOTIDE SEQUENCE [LARGE SCALE GENOMIC DNA]</scope>
    <source>
        <strain evidence="6 7">CBS 125763</strain>
    </source>
</reference>
<dbReference type="AlphaFoldDB" id="A0A178Z4G8"/>
<dbReference type="Gene3D" id="1.20.1250.20">
    <property type="entry name" value="MFS general substrate transporter like domains"/>
    <property type="match status" value="1"/>
</dbReference>
<dbReference type="RefSeq" id="XP_018687753.1">
    <property type="nucleotide sequence ID" value="XM_018842993.1"/>
</dbReference>
<accession>A0A178Z4G8</accession>
<dbReference type="InterPro" id="IPR011701">
    <property type="entry name" value="MFS"/>
</dbReference>
<dbReference type="GeneID" id="30015655"/>
<dbReference type="Proteomes" id="UP000078343">
    <property type="component" value="Unassembled WGS sequence"/>
</dbReference>
<dbReference type="GO" id="GO:0005886">
    <property type="term" value="C:plasma membrane"/>
    <property type="evidence" value="ECO:0007669"/>
    <property type="project" value="TreeGrafter"/>
</dbReference>
<feature type="transmembrane region" description="Helical" evidence="5">
    <location>
        <begin position="119"/>
        <end position="136"/>
    </location>
</feature>
<keyword evidence="3 5" id="KW-1133">Transmembrane helix</keyword>
<feature type="transmembrane region" description="Helical" evidence="5">
    <location>
        <begin position="311"/>
        <end position="339"/>
    </location>
</feature>
<evidence type="ECO:0000256" key="1">
    <source>
        <dbReference type="ARBA" id="ARBA00004141"/>
    </source>
</evidence>
<feature type="transmembrane region" description="Helical" evidence="5">
    <location>
        <begin position="77"/>
        <end position="99"/>
    </location>
</feature>
<feature type="transmembrane region" description="Helical" evidence="5">
    <location>
        <begin position="351"/>
        <end position="374"/>
    </location>
</feature>
<gene>
    <name evidence="6" type="ORF">AYL99_11487</name>
</gene>
<dbReference type="SUPFAM" id="SSF103473">
    <property type="entry name" value="MFS general substrate transporter"/>
    <property type="match status" value="1"/>
</dbReference>
<dbReference type="PANTHER" id="PTHR23502">
    <property type="entry name" value="MAJOR FACILITATOR SUPERFAMILY"/>
    <property type="match status" value="1"/>
</dbReference>
<keyword evidence="4 5" id="KW-0472">Membrane</keyword>